<keyword evidence="9" id="KW-1185">Reference proteome</keyword>
<dbReference type="PANTHER" id="PTHR36115">
    <property type="entry name" value="PROLINE-RICH ANTIGEN HOMOLOG-RELATED"/>
    <property type="match status" value="1"/>
</dbReference>
<keyword evidence="4 6" id="KW-1133">Transmembrane helix</keyword>
<comment type="subcellular location">
    <subcellularLocation>
        <location evidence="1">Cell membrane</location>
        <topology evidence="1">Multi-pass membrane protein</topology>
    </subcellularLocation>
</comment>
<evidence type="ECO:0000256" key="1">
    <source>
        <dbReference type="ARBA" id="ARBA00004651"/>
    </source>
</evidence>
<dbReference type="Pfam" id="PF06271">
    <property type="entry name" value="RDD"/>
    <property type="match status" value="1"/>
</dbReference>
<evidence type="ECO:0000256" key="5">
    <source>
        <dbReference type="ARBA" id="ARBA00023136"/>
    </source>
</evidence>
<accession>A0ABU3BIX4</accession>
<comment type="caution">
    <text evidence="8">The sequence shown here is derived from an EMBL/GenBank/DDBJ whole genome shotgun (WGS) entry which is preliminary data.</text>
</comment>
<evidence type="ECO:0000256" key="3">
    <source>
        <dbReference type="ARBA" id="ARBA00022692"/>
    </source>
</evidence>
<evidence type="ECO:0000313" key="8">
    <source>
        <dbReference type="EMBL" id="MDT0622109.1"/>
    </source>
</evidence>
<evidence type="ECO:0000313" key="9">
    <source>
        <dbReference type="Proteomes" id="UP001250662"/>
    </source>
</evidence>
<gene>
    <name evidence="8" type="ORF">RM520_10770</name>
</gene>
<keyword evidence="5 6" id="KW-0472">Membrane</keyword>
<keyword evidence="3 6" id="KW-0812">Transmembrane</keyword>
<feature type="domain" description="RDD" evidence="7">
    <location>
        <begin position="8"/>
        <end position="123"/>
    </location>
</feature>
<dbReference type="InterPro" id="IPR010432">
    <property type="entry name" value="RDD"/>
</dbReference>
<dbReference type="Proteomes" id="UP001250662">
    <property type="component" value="Unassembled WGS sequence"/>
</dbReference>
<dbReference type="EMBL" id="JAVRHU010000003">
    <property type="protein sequence ID" value="MDT0622109.1"/>
    <property type="molecule type" value="Genomic_DNA"/>
</dbReference>
<keyword evidence="2" id="KW-1003">Cell membrane</keyword>
<proteinExistence type="predicted"/>
<dbReference type="RefSeq" id="WP_311385709.1">
    <property type="nucleotide sequence ID" value="NZ_JAVRHU010000003.1"/>
</dbReference>
<evidence type="ECO:0000259" key="7">
    <source>
        <dbReference type="Pfam" id="PF06271"/>
    </source>
</evidence>
<dbReference type="InterPro" id="IPR051791">
    <property type="entry name" value="Pra-immunoreactive"/>
</dbReference>
<evidence type="ECO:0000256" key="6">
    <source>
        <dbReference type="SAM" id="Phobius"/>
    </source>
</evidence>
<evidence type="ECO:0000256" key="2">
    <source>
        <dbReference type="ARBA" id="ARBA00022475"/>
    </source>
</evidence>
<organism evidence="8 9">
    <name type="scientific">Croceitalea vernalis</name>
    <dbReference type="NCBI Taxonomy" id="3075599"/>
    <lineage>
        <taxon>Bacteria</taxon>
        <taxon>Pseudomonadati</taxon>
        <taxon>Bacteroidota</taxon>
        <taxon>Flavobacteriia</taxon>
        <taxon>Flavobacteriales</taxon>
        <taxon>Flavobacteriaceae</taxon>
        <taxon>Croceitalea</taxon>
    </lineage>
</organism>
<evidence type="ECO:0000256" key="4">
    <source>
        <dbReference type="ARBA" id="ARBA00022989"/>
    </source>
</evidence>
<protein>
    <submittedName>
        <fullName evidence="8">RDD family protein</fullName>
    </submittedName>
</protein>
<reference evidence="8 9" key="1">
    <citation type="submission" date="2023-09" db="EMBL/GenBank/DDBJ databases">
        <authorList>
            <person name="Rey-Velasco X."/>
        </authorList>
    </citation>
    <scope>NUCLEOTIDE SEQUENCE [LARGE SCALE GENOMIC DNA]</scope>
    <source>
        <strain evidence="8 9">P007</strain>
    </source>
</reference>
<name>A0ABU3BIX4_9FLAO</name>
<sequence length="129" mass="14332">MIVEYAILPTRVKAVIIDSLIIVAAMYLISEVLDSFENVAVLIKMFCFALILLYDPIFTSLYGGTIGHSFCNISVKKESDLSENISFPLAILRYLIKTSLGWVSLISVTANDKRKAIHDFLAKSVVIES</sequence>
<feature type="transmembrane region" description="Helical" evidence="6">
    <location>
        <begin position="35"/>
        <end position="54"/>
    </location>
</feature>
<feature type="transmembrane region" description="Helical" evidence="6">
    <location>
        <begin position="12"/>
        <end position="29"/>
    </location>
</feature>